<organism evidence="1 2">
    <name type="scientific">Aeromonas salmonicida subsp. salmonicida 01-B526</name>
    <dbReference type="NCBI Taxonomy" id="1076135"/>
    <lineage>
        <taxon>Bacteria</taxon>
        <taxon>Pseudomonadati</taxon>
        <taxon>Pseudomonadota</taxon>
        <taxon>Gammaproteobacteria</taxon>
        <taxon>Aeromonadales</taxon>
        <taxon>Aeromonadaceae</taxon>
        <taxon>Aeromonas</taxon>
    </lineage>
</organism>
<evidence type="ECO:0000313" key="1">
    <source>
        <dbReference type="EMBL" id="EHI51612.1"/>
    </source>
</evidence>
<evidence type="ECO:0000313" key="2">
    <source>
        <dbReference type="Proteomes" id="UP000006428"/>
    </source>
</evidence>
<sequence length="85" mass="9510">MQEQQPGQLLVQPVLAAEGATKQDERLLIVRLLVIKGHGEEVWLAMDAVQHVTQGAAHLTFSLNEVILWWEPYHNHGPRPGHAGF</sequence>
<reference evidence="1 2" key="1">
    <citation type="journal article" date="2012" name="Front. Microbiol.">
        <title>Draft Genome Sequence of the Virulent Strain 01-B526 of the Fish Pathogen Aeromonas salmonicida.</title>
        <authorList>
            <person name="Charette S.J."/>
            <person name="Brochu F."/>
            <person name="Boyle B."/>
            <person name="Filion G."/>
            <person name="Tanaka K.H."/>
            <person name="Derome N."/>
        </authorList>
    </citation>
    <scope>NUCLEOTIDE SEQUENCE [LARGE SCALE GENOMIC DNA]</scope>
    <source>
        <strain evidence="1 2">01-B526</strain>
    </source>
</reference>
<name>A0ABP2MY50_AERSS</name>
<accession>A0ABP2MY50</accession>
<comment type="caution">
    <text evidence="1">The sequence shown here is derived from an EMBL/GenBank/DDBJ whole genome shotgun (WGS) entry which is preliminary data.</text>
</comment>
<proteinExistence type="predicted"/>
<dbReference type="Proteomes" id="UP000006428">
    <property type="component" value="Unassembled WGS sequence"/>
</dbReference>
<dbReference type="RefSeq" id="WP_005317974.1">
    <property type="nucleotide sequence ID" value="NZ_AGVO01000058.1"/>
</dbReference>
<keyword evidence="2" id="KW-1185">Reference proteome</keyword>
<gene>
    <name evidence="1" type="ORF">IYQ_16268</name>
</gene>
<dbReference type="EMBL" id="AGVO01000058">
    <property type="protein sequence ID" value="EHI51612.1"/>
    <property type="molecule type" value="Genomic_DNA"/>
</dbReference>
<protein>
    <submittedName>
        <fullName evidence="1">Uncharacterized protein</fullName>
    </submittedName>
</protein>